<reference evidence="2 3" key="1">
    <citation type="submission" date="2015-09" db="EMBL/GenBank/DDBJ databases">
        <authorList>
            <consortium name="Swine Surveillance"/>
        </authorList>
    </citation>
    <scope>NUCLEOTIDE SEQUENCE [LARGE SCALE GENOMIC DNA]</scope>
    <source>
        <strain evidence="2 3">16</strain>
    </source>
</reference>
<organism evidence="2 3">
    <name type="scientific">Prosthecodimorpha hirschii</name>
    <dbReference type="NCBI Taxonomy" id="665126"/>
    <lineage>
        <taxon>Bacteria</taxon>
        <taxon>Pseudomonadati</taxon>
        <taxon>Pseudomonadota</taxon>
        <taxon>Alphaproteobacteria</taxon>
        <taxon>Hyphomicrobiales</taxon>
        <taxon>Ancalomicrobiaceae</taxon>
        <taxon>Prosthecodimorpha</taxon>
    </lineage>
</organism>
<name>A0A0N8GE79_9HYPH</name>
<evidence type="ECO:0000256" key="1">
    <source>
        <dbReference type="SAM" id="Phobius"/>
    </source>
</evidence>
<protein>
    <recommendedName>
        <fullName evidence="4">DUF1467 domain-containing protein</fullName>
    </recommendedName>
</protein>
<evidence type="ECO:0008006" key="4">
    <source>
        <dbReference type="Google" id="ProtNLM"/>
    </source>
</evidence>
<keyword evidence="1" id="KW-1133">Transmembrane helix</keyword>
<comment type="caution">
    <text evidence="2">The sequence shown here is derived from an EMBL/GenBank/DDBJ whole genome shotgun (WGS) entry which is preliminary data.</text>
</comment>
<dbReference type="OrthoDB" id="9804637at2"/>
<gene>
    <name evidence="2" type="ORF">ABB55_27955</name>
</gene>
<dbReference type="AlphaFoldDB" id="A0A0N8GE79"/>
<dbReference type="EMBL" id="LJYW01000002">
    <property type="protein sequence ID" value="KPL50769.1"/>
    <property type="molecule type" value="Genomic_DNA"/>
</dbReference>
<sequence>MSYGTGFAIYFVLWWVTLFAILPWGVRPQHESGAVESGTDPGAPARPMLLKKLIWTTVVSGVIMAAMVWARKNGWSLLDLPIPGMPK</sequence>
<dbReference type="InterPro" id="IPR009935">
    <property type="entry name" value="DUF1467"/>
</dbReference>
<dbReference type="Pfam" id="PF07330">
    <property type="entry name" value="DUF1467"/>
    <property type="match status" value="1"/>
</dbReference>
<dbReference type="RefSeq" id="WP_054362359.1">
    <property type="nucleotide sequence ID" value="NZ_JAPCYQ010000001.1"/>
</dbReference>
<evidence type="ECO:0000313" key="3">
    <source>
        <dbReference type="Proteomes" id="UP000048984"/>
    </source>
</evidence>
<reference evidence="2 3" key="2">
    <citation type="submission" date="2015-10" db="EMBL/GenBank/DDBJ databases">
        <title>Draft Genome Sequence of Prosthecomicrobium hirschii ATCC 27832.</title>
        <authorList>
            <person name="Daniel J."/>
            <person name="Givan S.A."/>
            <person name="Brun Y.V."/>
            <person name="Brown P.J."/>
        </authorList>
    </citation>
    <scope>NUCLEOTIDE SEQUENCE [LARGE SCALE GENOMIC DNA]</scope>
    <source>
        <strain evidence="2 3">16</strain>
    </source>
</reference>
<accession>A0A0N8GE79</accession>
<keyword evidence="1" id="KW-0472">Membrane</keyword>
<keyword evidence="1" id="KW-0812">Transmembrane</keyword>
<feature type="transmembrane region" description="Helical" evidence="1">
    <location>
        <begin position="53"/>
        <end position="70"/>
    </location>
</feature>
<dbReference type="Proteomes" id="UP000048984">
    <property type="component" value="Unassembled WGS sequence"/>
</dbReference>
<keyword evidence="3" id="KW-1185">Reference proteome</keyword>
<feature type="transmembrane region" description="Helical" evidence="1">
    <location>
        <begin position="7"/>
        <end position="26"/>
    </location>
</feature>
<proteinExistence type="predicted"/>
<dbReference type="STRING" id="665126.ABB55_27955"/>
<evidence type="ECO:0000313" key="2">
    <source>
        <dbReference type="EMBL" id="KPL50769.1"/>
    </source>
</evidence>